<dbReference type="InterPro" id="IPR049492">
    <property type="entry name" value="BD-FAE-like_dom"/>
</dbReference>
<evidence type="ECO:0000313" key="4">
    <source>
        <dbReference type="EMBL" id="TGY12713.1"/>
    </source>
</evidence>
<dbReference type="InterPro" id="IPR050300">
    <property type="entry name" value="GDXG_lipolytic_enzyme"/>
</dbReference>
<evidence type="ECO:0000256" key="2">
    <source>
        <dbReference type="SAM" id="MobiDB-lite"/>
    </source>
</evidence>
<dbReference type="Gene3D" id="3.40.50.1820">
    <property type="entry name" value="alpha/beta hydrolase"/>
    <property type="match status" value="1"/>
</dbReference>
<dbReference type="AlphaFoldDB" id="A0A4S2BEV5"/>
<feature type="region of interest" description="Disordered" evidence="2">
    <location>
        <begin position="17"/>
        <end position="40"/>
    </location>
</feature>
<accession>A0A4S2BEV5</accession>
<protein>
    <submittedName>
        <fullName evidence="4">Alpha/beta hydrolase</fullName>
    </submittedName>
</protein>
<gene>
    <name evidence="4" type="ORF">E5351_07930</name>
</gene>
<name>A0A4S2BEV5_9LACO</name>
<dbReference type="GO" id="GO:0016787">
    <property type="term" value="F:hydrolase activity"/>
    <property type="evidence" value="ECO:0007669"/>
    <property type="project" value="UniProtKB-KW"/>
</dbReference>
<evidence type="ECO:0000256" key="1">
    <source>
        <dbReference type="ARBA" id="ARBA00022801"/>
    </source>
</evidence>
<keyword evidence="1 4" id="KW-0378">Hydrolase</keyword>
<dbReference type="PANTHER" id="PTHR48081">
    <property type="entry name" value="AB HYDROLASE SUPERFAMILY PROTEIN C4A8.06C"/>
    <property type="match status" value="1"/>
</dbReference>
<proteinExistence type="predicted"/>
<sequence length="295" mass="34012">MSEDYLKELITKFRNGAKASDDKRDSGLNPNDPDVERINNLQYGPDKKWHTLDVYLPKHIEPPFPTIINVHGGGWVYGTKETYQYYGMGMAKRGFAFINPNYRLAPEDAEYPDELNDVNAYIQWVDQHAEEYRLDRKNFFLIGDSAGGQMVEQYATILSNPDYAKKFSFKAINLKIRAIGLNCSAAFVLNDLNSLGAAYFTKNAVEKYHEQLNVEKYINQNFPPTFLITGNEDFLRDVDHTLFGFLLGRGVNADLRMYGDQPHPCYHVFFVDQKNKIAAKATDDELEFFRHFEEK</sequence>
<dbReference type="Proteomes" id="UP000309117">
    <property type="component" value="Unassembled WGS sequence"/>
</dbReference>
<dbReference type="SUPFAM" id="SSF53474">
    <property type="entry name" value="alpha/beta-Hydrolases"/>
    <property type="match status" value="1"/>
</dbReference>
<organism evidence="4 5">
    <name type="scientific">Lactobacillus intestinalis</name>
    <dbReference type="NCBI Taxonomy" id="151781"/>
    <lineage>
        <taxon>Bacteria</taxon>
        <taxon>Bacillati</taxon>
        <taxon>Bacillota</taxon>
        <taxon>Bacilli</taxon>
        <taxon>Lactobacillales</taxon>
        <taxon>Lactobacillaceae</taxon>
        <taxon>Lactobacillus</taxon>
    </lineage>
</organism>
<feature type="domain" description="BD-FAE-like" evidence="3">
    <location>
        <begin position="52"/>
        <end position="234"/>
    </location>
</feature>
<evidence type="ECO:0000259" key="3">
    <source>
        <dbReference type="Pfam" id="PF20434"/>
    </source>
</evidence>
<reference evidence="4 5" key="1">
    <citation type="submission" date="2019-04" db="EMBL/GenBank/DDBJ databases">
        <title>Microbes associate with the intestines of laboratory mice.</title>
        <authorList>
            <person name="Navarre W."/>
            <person name="Wong E."/>
            <person name="Huang K."/>
            <person name="Tropini C."/>
            <person name="Ng K."/>
            <person name="Yu B."/>
        </authorList>
    </citation>
    <scope>NUCLEOTIDE SEQUENCE [LARGE SCALE GENOMIC DNA]</scope>
    <source>
        <strain evidence="4 5">NM61_E11</strain>
    </source>
</reference>
<dbReference type="InterPro" id="IPR029058">
    <property type="entry name" value="AB_hydrolase_fold"/>
</dbReference>
<dbReference type="Pfam" id="PF20434">
    <property type="entry name" value="BD-FAE"/>
    <property type="match status" value="1"/>
</dbReference>
<comment type="caution">
    <text evidence="4">The sequence shown here is derived from an EMBL/GenBank/DDBJ whole genome shotgun (WGS) entry which is preliminary data.</text>
</comment>
<dbReference type="EMBL" id="SRYV01000014">
    <property type="protein sequence ID" value="TGY12713.1"/>
    <property type="molecule type" value="Genomic_DNA"/>
</dbReference>
<dbReference type="RefSeq" id="WP_034976192.1">
    <property type="nucleotide sequence ID" value="NZ_AQFR02000003.1"/>
</dbReference>
<evidence type="ECO:0000313" key="5">
    <source>
        <dbReference type="Proteomes" id="UP000309117"/>
    </source>
</evidence>